<keyword evidence="5" id="KW-1185">Reference proteome</keyword>
<reference evidence="4" key="1">
    <citation type="submission" date="2019-08" db="EMBL/GenBank/DDBJ databases">
        <title>The improved chromosome-level genome for the pearl oyster Pinctada fucata martensii using PacBio sequencing and Hi-C.</title>
        <authorList>
            <person name="Zheng Z."/>
        </authorList>
    </citation>
    <scope>NUCLEOTIDE SEQUENCE</scope>
    <source>
        <strain evidence="4">ZZ-2019</strain>
        <tissue evidence="4">Adductor muscle</tissue>
    </source>
</reference>
<keyword evidence="1" id="KW-0067">ATP-binding</keyword>
<dbReference type="PANTHER" id="PTHR47642">
    <property type="entry name" value="ATP-DEPENDENT DNA HELICASE"/>
    <property type="match status" value="1"/>
</dbReference>
<dbReference type="InterPro" id="IPR027417">
    <property type="entry name" value="P-loop_NTPase"/>
</dbReference>
<dbReference type="Pfam" id="PF05970">
    <property type="entry name" value="PIF1"/>
    <property type="match status" value="1"/>
</dbReference>
<dbReference type="InterPro" id="IPR049163">
    <property type="entry name" value="Pif1-like_2B_dom"/>
</dbReference>
<keyword evidence="1" id="KW-0378">Hydrolase</keyword>
<evidence type="ECO:0000259" key="2">
    <source>
        <dbReference type="Pfam" id="PF05970"/>
    </source>
</evidence>
<proteinExistence type="inferred from homology"/>
<dbReference type="GO" id="GO:0005524">
    <property type="term" value="F:ATP binding"/>
    <property type="evidence" value="ECO:0007669"/>
    <property type="project" value="UniProtKB-KW"/>
</dbReference>
<dbReference type="InterPro" id="IPR010285">
    <property type="entry name" value="DNA_helicase_pif1-like_DEAD"/>
</dbReference>
<dbReference type="GO" id="GO:0006281">
    <property type="term" value="P:DNA repair"/>
    <property type="evidence" value="ECO:0007669"/>
    <property type="project" value="UniProtKB-KW"/>
</dbReference>
<dbReference type="SUPFAM" id="SSF52540">
    <property type="entry name" value="P-loop containing nucleoside triphosphate hydrolases"/>
    <property type="match status" value="2"/>
</dbReference>
<evidence type="ECO:0000259" key="3">
    <source>
        <dbReference type="Pfam" id="PF21530"/>
    </source>
</evidence>
<protein>
    <recommendedName>
        <fullName evidence="1">ATP-dependent DNA helicase</fullName>
        <ecNumber evidence="1">5.6.2.3</ecNumber>
    </recommendedName>
</protein>
<dbReference type="GO" id="GO:0006310">
    <property type="term" value="P:DNA recombination"/>
    <property type="evidence" value="ECO:0007669"/>
    <property type="project" value="UniProtKB-KW"/>
</dbReference>
<comment type="caution">
    <text evidence="4">The sequence shown here is derived from an EMBL/GenBank/DDBJ whole genome shotgun (WGS) entry which is preliminary data.</text>
</comment>
<dbReference type="EC" id="5.6.2.3" evidence="1"/>
<evidence type="ECO:0000256" key="1">
    <source>
        <dbReference type="RuleBase" id="RU363044"/>
    </source>
</evidence>
<dbReference type="PANTHER" id="PTHR47642:SF7">
    <property type="entry name" value="ATP-DEPENDENT DNA HELICASE PIF1"/>
    <property type="match status" value="1"/>
</dbReference>
<dbReference type="EMBL" id="VSWD01000005">
    <property type="protein sequence ID" value="KAK3103223.1"/>
    <property type="molecule type" value="Genomic_DNA"/>
</dbReference>
<dbReference type="Proteomes" id="UP001186944">
    <property type="component" value="Unassembled WGS sequence"/>
</dbReference>
<keyword evidence="1" id="KW-0547">Nucleotide-binding</keyword>
<dbReference type="AlphaFoldDB" id="A0AA88YE70"/>
<comment type="similarity">
    <text evidence="1">Belongs to the helicase family.</text>
</comment>
<feature type="domain" description="DNA helicase Pif1-like DEAD-box helicase" evidence="2">
    <location>
        <begin position="12"/>
        <end position="196"/>
    </location>
</feature>
<comment type="catalytic activity">
    <reaction evidence="1">
        <text>ATP + H2O = ADP + phosphate + H(+)</text>
        <dbReference type="Rhea" id="RHEA:13065"/>
        <dbReference type="ChEBI" id="CHEBI:15377"/>
        <dbReference type="ChEBI" id="CHEBI:15378"/>
        <dbReference type="ChEBI" id="CHEBI:30616"/>
        <dbReference type="ChEBI" id="CHEBI:43474"/>
        <dbReference type="ChEBI" id="CHEBI:456216"/>
        <dbReference type="EC" id="5.6.2.3"/>
    </reaction>
</comment>
<keyword evidence="1" id="KW-0234">DNA repair</keyword>
<keyword evidence="1" id="KW-0233">DNA recombination</keyword>
<dbReference type="GO" id="GO:0016787">
    <property type="term" value="F:hydrolase activity"/>
    <property type="evidence" value="ECO:0007669"/>
    <property type="project" value="UniProtKB-KW"/>
</dbReference>
<dbReference type="Pfam" id="PF21530">
    <property type="entry name" value="Pif1_2B_dom"/>
    <property type="match status" value="1"/>
</dbReference>
<keyword evidence="1" id="KW-0227">DNA damage</keyword>
<name>A0AA88YE70_PINIB</name>
<dbReference type="GO" id="GO:0043139">
    <property type="term" value="F:5'-3' DNA helicase activity"/>
    <property type="evidence" value="ECO:0007669"/>
    <property type="project" value="UniProtKB-EC"/>
</dbReference>
<dbReference type="CDD" id="cd18809">
    <property type="entry name" value="SF1_C_RecD"/>
    <property type="match status" value="1"/>
</dbReference>
<dbReference type="Gene3D" id="3.40.50.300">
    <property type="entry name" value="P-loop containing nucleotide triphosphate hydrolases"/>
    <property type="match status" value="1"/>
</dbReference>
<evidence type="ECO:0000313" key="5">
    <source>
        <dbReference type="Proteomes" id="UP001186944"/>
    </source>
</evidence>
<accession>A0AA88YE70</accession>
<sequence>MSNDEKQQVYAFNLATAGHYFLISGQAGTGKTTLLVKLHDKLREIGKQVAVVCTTGIACASLPSRCDARTVHCWAGMDDGRYDTSYIKDIIINYKKDVYRNILSTDVLILDEVSMLSKKLFEQLECICSLKCGHKLFGGMQLVFCGDFYQLPPVKNRMYNDDGKFCFESELFDQVFPHRITLENVVRQSDSSFIKCVNEAAKGKLSESSVTLLESLKRPLCKDDNDEPIKLYATNEQVDNHNRLRILNKSGQLYEYKAIDRGESHYLKKVLAPPTLWLKDGCPVILVRNISSNLVNGLQGIVLSCKECPVVHFPTVDITTKLEKQTFSVFSPVLKKNVAERTQVPLKLAYALTVHKAQGMTLQRAEIDCHSMFAPGQLGVAIGRVKSPAGLRVINFKREICLPQPPIIEDAMKFCSAPDIDDCSCCRITRLVFIILPVITF</sequence>
<comment type="cofactor">
    <cofactor evidence="1">
        <name>Mg(2+)</name>
        <dbReference type="ChEBI" id="CHEBI:18420"/>
    </cofactor>
</comment>
<dbReference type="InterPro" id="IPR051055">
    <property type="entry name" value="PIF1_helicase"/>
</dbReference>
<organism evidence="4 5">
    <name type="scientific">Pinctada imbricata</name>
    <name type="common">Atlantic pearl-oyster</name>
    <name type="synonym">Pinctada martensii</name>
    <dbReference type="NCBI Taxonomy" id="66713"/>
    <lineage>
        <taxon>Eukaryota</taxon>
        <taxon>Metazoa</taxon>
        <taxon>Spiralia</taxon>
        <taxon>Lophotrochozoa</taxon>
        <taxon>Mollusca</taxon>
        <taxon>Bivalvia</taxon>
        <taxon>Autobranchia</taxon>
        <taxon>Pteriomorphia</taxon>
        <taxon>Pterioida</taxon>
        <taxon>Pterioidea</taxon>
        <taxon>Pteriidae</taxon>
        <taxon>Pinctada</taxon>
    </lineage>
</organism>
<gene>
    <name evidence="4" type="ORF">FSP39_017557</name>
</gene>
<feature type="domain" description="DNA helicase Pif1-like 2B" evidence="3">
    <location>
        <begin position="271"/>
        <end position="302"/>
    </location>
</feature>
<evidence type="ECO:0000313" key="4">
    <source>
        <dbReference type="EMBL" id="KAK3103223.1"/>
    </source>
</evidence>
<dbReference type="GO" id="GO:0000723">
    <property type="term" value="P:telomere maintenance"/>
    <property type="evidence" value="ECO:0007669"/>
    <property type="project" value="InterPro"/>
</dbReference>
<keyword evidence="1" id="KW-0347">Helicase</keyword>